<keyword evidence="5 7" id="KW-0472">Membrane</keyword>
<dbReference type="InterPro" id="IPR001851">
    <property type="entry name" value="ABC_transp_permease"/>
</dbReference>
<evidence type="ECO:0000313" key="9">
    <source>
        <dbReference type="Proteomes" id="UP000561011"/>
    </source>
</evidence>
<dbReference type="RefSeq" id="WP_179914106.1">
    <property type="nucleotide sequence ID" value="NZ_JACBYE010000044.1"/>
</dbReference>
<feature type="transmembrane region" description="Helical" evidence="7">
    <location>
        <begin position="287"/>
        <end position="306"/>
    </location>
</feature>
<feature type="transmembrane region" description="Helical" evidence="7">
    <location>
        <begin position="85"/>
        <end position="103"/>
    </location>
</feature>
<dbReference type="GO" id="GO:0022857">
    <property type="term" value="F:transmembrane transporter activity"/>
    <property type="evidence" value="ECO:0007669"/>
    <property type="project" value="InterPro"/>
</dbReference>
<protein>
    <submittedName>
        <fullName evidence="8">ABC transporter permease</fullName>
    </submittedName>
</protein>
<evidence type="ECO:0000256" key="1">
    <source>
        <dbReference type="ARBA" id="ARBA00004651"/>
    </source>
</evidence>
<dbReference type="AlphaFoldDB" id="A0A853F174"/>
<accession>A0A853F174</accession>
<comment type="caution">
    <text evidence="8">The sequence shown here is derived from an EMBL/GenBank/DDBJ whole genome shotgun (WGS) entry which is preliminary data.</text>
</comment>
<dbReference type="GO" id="GO:0005886">
    <property type="term" value="C:plasma membrane"/>
    <property type="evidence" value="ECO:0007669"/>
    <property type="project" value="UniProtKB-SubCell"/>
</dbReference>
<dbReference type="EMBL" id="JACBYE010000044">
    <property type="protein sequence ID" value="NYS94808.1"/>
    <property type="molecule type" value="Genomic_DNA"/>
</dbReference>
<name>A0A853F174_9MICO</name>
<feature type="transmembrane region" description="Helical" evidence="7">
    <location>
        <begin position="167"/>
        <end position="188"/>
    </location>
</feature>
<feature type="region of interest" description="Disordered" evidence="6">
    <location>
        <begin position="49"/>
        <end position="75"/>
    </location>
</feature>
<reference evidence="8 9" key="1">
    <citation type="submission" date="2020-07" db="EMBL/GenBank/DDBJ databases">
        <title>MOT database genomes.</title>
        <authorList>
            <person name="Joseph S."/>
            <person name="Aduse-Opoku J."/>
            <person name="Hashim A."/>
            <person name="Wade W."/>
            <person name="Curtis M."/>
        </authorList>
    </citation>
    <scope>NUCLEOTIDE SEQUENCE [LARGE SCALE GENOMIC DNA]</scope>
    <source>
        <strain evidence="8 9">DSM 100099</strain>
    </source>
</reference>
<evidence type="ECO:0000256" key="5">
    <source>
        <dbReference type="ARBA" id="ARBA00023136"/>
    </source>
</evidence>
<evidence type="ECO:0000256" key="4">
    <source>
        <dbReference type="ARBA" id="ARBA00022989"/>
    </source>
</evidence>
<dbReference type="PANTHER" id="PTHR32196:SF72">
    <property type="entry name" value="RIBOSE IMPORT PERMEASE PROTEIN RBSC"/>
    <property type="match status" value="1"/>
</dbReference>
<evidence type="ECO:0000256" key="2">
    <source>
        <dbReference type="ARBA" id="ARBA00022475"/>
    </source>
</evidence>
<dbReference type="Pfam" id="PF02653">
    <property type="entry name" value="BPD_transp_2"/>
    <property type="match status" value="1"/>
</dbReference>
<keyword evidence="4 7" id="KW-1133">Transmembrane helix</keyword>
<dbReference type="Proteomes" id="UP000561011">
    <property type="component" value="Unassembled WGS sequence"/>
</dbReference>
<feature type="region of interest" description="Disordered" evidence="6">
    <location>
        <begin position="1"/>
        <end position="33"/>
    </location>
</feature>
<dbReference type="CDD" id="cd06579">
    <property type="entry name" value="TM_PBP1_transp_AraH_like"/>
    <property type="match status" value="1"/>
</dbReference>
<dbReference type="PANTHER" id="PTHR32196">
    <property type="entry name" value="ABC TRANSPORTER PERMEASE PROTEIN YPHD-RELATED-RELATED"/>
    <property type="match status" value="1"/>
</dbReference>
<comment type="subcellular location">
    <subcellularLocation>
        <location evidence="1">Cell membrane</location>
        <topology evidence="1">Multi-pass membrane protein</topology>
    </subcellularLocation>
</comment>
<sequence>MSEHRTTPPSGTGDRDRATAPSGRPGLSLGKDAAAGTVSADLPPDVGVALSTPAPLDGRGSAAAGKSGHETSRGLGLNGSVGRNLGLVLALVLLCVVGAVTGGERFASIDNALTILRLAAVLGVLCIGMTFVITAGGIDLSVGSVLGLATVWASTLATQTMARDTHWIVMVGVALAVGVACGLINGILIAYGKIVGFMATLAMMVGARGLAEIIANRKTQVVSVPEFLDFFRASVLGVPVLVWMFVLVSVGGWVLLNRTTFGRRTVAVGGNPEAARLAGIKVRRHTMYLYALSGLTAGIAGIMMLARTTAGSSTNGQLYELDAIAAVVVGGTLLAGGRGTIVGTVLGVLIFTTLTNVFTQNNMSTSAQAVVKGVIIVAAVLIQQRFATRSRTT</sequence>
<keyword evidence="2" id="KW-1003">Cell membrane</keyword>
<organism evidence="8 9">
    <name type="scientific">Sanguibacter inulinus</name>
    <dbReference type="NCBI Taxonomy" id="60922"/>
    <lineage>
        <taxon>Bacteria</taxon>
        <taxon>Bacillati</taxon>
        <taxon>Actinomycetota</taxon>
        <taxon>Actinomycetes</taxon>
        <taxon>Micrococcales</taxon>
        <taxon>Sanguibacteraceae</taxon>
        <taxon>Sanguibacter</taxon>
    </lineage>
</organism>
<evidence type="ECO:0000256" key="3">
    <source>
        <dbReference type="ARBA" id="ARBA00022692"/>
    </source>
</evidence>
<feature type="transmembrane region" description="Helical" evidence="7">
    <location>
        <begin position="235"/>
        <end position="256"/>
    </location>
</feature>
<feature type="transmembrane region" description="Helical" evidence="7">
    <location>
        <begin position="195"/>
        <end position="215"/>
    </location>
</feature>
<gene>
    <name evidence="8" type="ORF">HZZ10_14915</name>
</gene>
<feature type="transmembrane region" description="Helical" evidence="7">
    <location>
        <begin position="115"/>
        <end position="138"/>
    </location>
</feature>
<evidence type="ECO:0000256" key="7">
    <source>
        <dbReference type="SAM" id="Phobius"/>
    </source>
</evidence>
<keyword evidence="3 7" id="KW-0812">Transmembrane</keyword>
<evidence type="ECO:0000256" key="6">
    <source>
        <dbReference type="SAM" id="MobiDB-lite"/>
    </source>
</evidence>
<feature type="transmembrane region" description="Helical" evidence="7">
    <location>
        <begin position="341"/>
        <end position="359"/>
    </location>
</feature>
<proteinExistence type="predicted"/>
<keyword evidence="9" id="KW-1185">Reference proteome</keyword>
<evidence type="ECO:0000313" key="8">
    <source>
        <dbReference type="EMBL" id="NYS94808.1"/>
    </source>
</evidence>